<keyword evidence="2" id="KW-0732">Signal</keyword>
<feature type="signal peptide" evidence="2">
    <location>
        <begin position="1"/>
        <end position="22"/>
    </location>
</feature>
<organism evidence="3 4">
    <name type="scientific">Seminavis robusta</name>
    <dbReference type="NCBI Taxonomy" id="568900"/>
    <lineage>
        <taxon>Eukaryota</taxon>
        <taxon>Sar</taxon>
        <taxon>Stramenopiles</taxon>
        <taxon>Ochrophyta</taxon>
        <taxon>Bacillariophyta</taxon>
        <taxon>Bacillariophyceae</taxon>
        <taxon>Bacillariophycidae</taxon>
        <taxon>Naviculales</taxon>
        <taxon>Naviculaceae</taxon>
        <taxon>Seminavis</taxon>
    </lineage>
</organism>
<gene>
    <name evidence="3" type="ORF">SEMRO_28_G018910.1</name>
</gene>
<reference evidence="3" key="1">
    <citation type="submission" date="2020-06" db="EMBL/GenBank/DDBJ databases">
        <authorList>
            <consortium name="Plant Systems Biology data submission"/>
        </authorList>
    </citation>
    <scope>NUCLEOTIDE SEQUENCE</scope>
    <source>
        <strain evidence="3">D6</strain>
    </source>
</reference>
<evidence type="ECO:0000313" key="4">
    <source>
        <dbReference type="Proteomes" id="UP001153069"/>
    </source>
</evidence>
<comment type="caution">
    <text evidence="3">The sequence shown here is derived from an EMBL/GenBank/DDBJ whole genome shotgun (WGS) entry which is preliminary data.</text>
</comment>
<dbReference type="OrthoDB" id="4311at2759"/>
<feature type="region of interest" description="Disordered" evidence="1">
    <location>
        <begin position="241"/>
        <end position="269"/>
    </location>
</feature>
<evidence type="ECO:0000256" key="1">
    <source>
        <dbReference type="SAM" id="MobiDB-lite"/>
    </source>
</evidence>
<evidence type="ECO:0000256" key="2">
    <source>
        <dbReference type="SAM" id="SignalP"/>
    </source>
</evidence>
<dbReference type="EMBL" id="CAICTM010000028">
    <property type="protein sequence ID" value="CAB9497948.1"/>
    <property type="molecule type" value="Genomic_DNA"/>
</dbReference>
<evidence type="ECO:0000313" key="3">
    <source>
        <dbReference type="EMBL" id="CAB9497948.1"/>
    </source>
</evidence>
<name>A0A9N8H0X1_9STRA</name>
<dbReference type="Proteomes" id="UP001153069">
    <property type="component" value="Unassembled WGS sequence"/>
</dbReference>
<feature type="compositionally biased region" description="Basic and acidic residues" evidence="1">
    <location>
        <begin position="241"/>
        <end position="254"/>
    </location>
</feature>
<protein>
    <submittedName>
        <fullName evidence="3">Uncharacterized protein</fullName>
    </submittedName>
</protein>
<accession>A0A9N8H0X1</accession>
<dbReference type="Gene3D" id="1.10.418.90">
    <property type="entry name" value="Protein of unknown function DUF1823"/>
    <property type="match status" value="1"/>
</dbReference>
<feature type="chain" id="PRO_5040229146" evidence="2">
    <location>
        <begin position="23"/>
        <end position="269"/>
    </location>
</feature>
<dbReference type="AlphaFoldDB" id="A0A9N8H0X1"/>
<dbReference type="Pfam" id="PF08853">
    <property type="entry name" value="DUF1823"/>
    <property type="match status" value="1"/>
</dbReference>
<feature type="region of interest" description="Disordered" evidence="1">
    <location>
        <begin position="38"/>
        <end position="59"/>
    </location>
</feature>
<sequence length="269" mass="30351">MTMRCLCLSAVAALVLAGKTSAFVPLATSSSLSQGKILPSNSALQEGSEGSESEDKEKTEVTPIILDAFPEAADPLYPSTGPIGEGDFVISREGGPTREELANENILRIVKSECTDLEVNTLVWKGLGYRFNTLSSEWESTECFPKWKEKYPTPPDLIGMQRMYSREIDQISLRSNQALVKSVPVDNKQSLKEHMKPLGWKGFQYKELTPNLTRRAQCANWLVFYREELFGYTIEELREKRQKKKEAEQAKKMAEGTQDEWSPPVKEVY</sequence>
<dbReference type="InterPro" id="IPR014952">
    <property type="entry name" value="DUF1823"/>
</dbReference>
<keyword evidence="4" id="KW-1185">Reference proteome</keyword>
<proteinExistence type="predicted"/>